<evidence type="ECO:0000256" key="3">
    <source>
        <dbReference type="ARBA" id="ARBA00022519"/>
    </source>
</evidence>
<feature type="binding site" evidence="12">
    <location>
        <position position="54"/>
    </location>
    <ligand>
        <name>Na(+)</name>
        <dbReference type="ChEBI" id="CHEBI:29101"/>
        <note>structural</note>
    </ligand>
</feature>
<name>A0ABW4Z035_9HYPH</name>
<gene>
    <name evidence="12" type="primary">fluC</name>
    <name evidence="12" type="synonym">crcB</name>
    <name evidence="13" type="ORF">ACFSNC_16440</name>
</gene>
<keyword evidence="6 12" id="KW-0915">Sodium</keyword>
<keyword evidence="9 12" id="KW-0407">Ion channel</keyword>
<keyword evidence="4 12" id="KW-0812">Transmembrane</keyword>
<dbReference type="PANTHER" id="PTHR28259">
    <property type="entry name" value="FLUORIDE EXPORT PROTEIN 1-RELATED"/>
    <property type="match status" value="1"/>
</dbReference>
<comment type="similarity">
    <text evidence="10 12">Belongs to the fluoride channel Fluc/FEX (TC 1.A.43) family.</text>
</comment>
<evidence type="ECO:0000256" key="2">
    <source>
        <dbReference type="ARBA" id="ARBA00022475"/>
    </source>
</evidence>
<feature type="transmembrane region" description="Helical" evidence="12">
    <location>
        <begin position="44"/>
        <end position="64"/>
    </location>
</feature>
<proteinExistence type="inferred from homology"/>
<reference evidence="14" key="1">
    <citation type="journal article" date="2019" name="Int. J. Syst. Evol. Microbiol.">
        <title>The Global Catalogue of Microorganisms (GCM) 10K type strain sequencing project: providing services to taxonomists for standard genome sequencing and annotation.</title>
        <authorList>
            <consortium name="The Broad Institute Genomics Platform"/>
            <consortium name="The Broad Institute Genome Sequencing Center for Infectious Disease"/>
            <person name="Wu L."/>
            <person name="Ma J."/>
        </authorList>
    </citation>
    <scope>NUCLEOTIDE SEQUENCE [LARGE SCALE GENOMIC DNA]</scope>
    <source>
        <strain evidence="14">CCM 7435</strain>
    </source>
</reference>
<evidence type="ECO:0000313" key="14">
    <source>
        <dbReference type="Proteomes" id="UP001597299"/>
    </source>
</evidence>
<evidence type="ECO:0000256" key="7">
    <source>
        <dbReference type="ARBA" id="ARBA00023065"/>
    </source>
</evidence>
<keyword evidence="12" id="KW-0479">Metal-binding</keyword>
<keyword evidence="2 12" id="KW-1003">Cell membrane</keyword>
<dbReference type="Proteomes" id="UP001597299">
    <property type="component" value="Unassembled WGS sequence"/>
</dbReference>
<comment type="function">
    <text evidence="12">Fluoride-specific ion channel. Important for reducing fluoride concentration in the cell, thus reducing its toxicity.</text>
</comment>
<evidence type="ECO:0000256" key="12">
    <source>
        <dbReference type="HAMAP-Rule" id="MF_00454"/>
    </source>
</evidence>
<comment type="catalytic activity">
    <reaction evidence="11">
        <text>fluoride(in) = fluoride(out)</text>
        <dbReference type="Rhea" id="RHEA:76159"/>
        <dbReference type="ChEBI" id="CHEBI:17051"/>
    </reaction>
    <physiologicalReaction direction="left-to-right" evidence="11">
        <dbReference type="Rhea" id="RHEA:76160"/>
    </physiologicalReaction>
</comment>
<dbReference type="PANTHER" id="PTHR28259:SF1">
    <property type="entry name" value="FLUORIDE EXPORT PROTEIN 1-RELATED"/>
    <property type="match status" value="1"/>
</dbReference>
<feature type="binding site" evidence="12">
    <location>
        <position position="57"/>
    </location>
    <ligand>
        <name>Na(+)</name>
        <dbReference type="ChEBI" id="CHEBI:29101"/>
        <note>structural</note>
    </ligand>
</feature>
<dbReference type="Pfam" id="PF02537">
    <property type="entry name" value="CRCB"/>
    <property type="match status" value="1"/>
</dbReference>
<keyword evidence="8 12" id="KW-0472">Membrane</keyword>
<dbReference type="InterPro" id="IPR003691">
    <property type="entry name" value="FluC"/>
</dbReference>
<comment type="activity regulation">
    <text evidence="12">Na(+) is not transported, but it plays an essential structural role and its presence is essential for fluoride channel function.</text>
</comment>
<comment type="caution">
    <text evidence="13">The sequence shown here is derived from an EMBL/GenBank/DDBJ whole genome shotgun (WGS) entry which is preliminary data.</text>
</comment>
<dbReference type="RefSeq" id="WP_378296569.1">
    <property type="nucleotide sequence ID" value="NZ_JBHUHD010000001.1"/>
</dbReference>
<keyword evidence="3" id="KW-0997">Cell inner membrane</keyword>
<protein>
    <recommendedName>
        <fullName evidence="12">Fluoride-specific ion channel FluC</fullName>
    </recommendedName>
</protein>
<evidence type="ECO:0000256" key="8">
    <source>
        <dbReference type="ARBA" id="ARBA00023136"/>
    </source>
</evidence>
<evidence type="ECO:0000256" key="4">
    <source>
        <dbReference type="ARBA" id="ARBA00022692"/>
    </source>
</evidence>
<dbReference type="EMBL" id="JBHUHD010000001">
    <property type="protein sequence ID" value="MFD2141997.1"/>
    <property type="molecule type" value="Genomic_DNA"/>
</dbReference>
<keyword evidence="5 12" id="KW-1133">Transmembrane helix</keyword>
<dbReference type="HAMAP" id="MF_00454">
    <property type="entry name" value="FluC"/>
    <property type="match status" value="1"/>
</dbReference>
<evidence type="ECO:0000313" key="13">
    <source>
        <dbReference type="EMBL" id="MFD2141997.1"/>
    </source>
</evidence>
<evidence type="ECO:0000256" key="5">
    <source>
        <dbReference type="ARBA" id="ARBA00022989"/>
    </source>
</evidence>
<evidence type="ECO:0000256" key="9">
    <source>
        <dbReference type="ARBA" id="ARBA00023303"/>
    </source>
</evidence>
<accession>A0ABW4Z035</accession>
<evidence type="ECO:0000256" key="1">
    <source>
        <dbReference type="ARBA" id="ARBA00004651"/>
    </source>
</evidence>
<evidence type="ECO:0000256" key="6">
    <source>
        <dbReference type="ARBA" id="ARBA00023053"/>
    </source>
</evidence>
<keyword evidence="12" id="KW-0813">Transport</keyword>
<evidence type="ECO:0000256" key="11">
    <source>
        <dbReference type="ARBA" id="ARBA00035585"/>
    </source>
</evidence>
<organism evidence="13 14">
    <name type="scientific">Ancylobacter oerskovii</name>
    <dbReference type="NCBI Taxonomy" id="459519"/>
    <lineage>
        <taxon>Bacteria</taxon>
        <taxon>Pseudomonadati</taxon>
        <taxon>Pseudomonadota</taxon>
        <taxon>Alphaproteobacteria</taxon>
        <taxon>Hyphomicrobiales</taxon>
        <taxon>Xanthobacteraceae</taxon>
        <taxon>Ancylobacter</taxon>
    </lineage>
</organism>
<keyword evidence="14" id="KW-1185">Reference proteome</keyword>
<sequence>MAVASLGDAFPVGTLFVNVVGSFVIGYFAALTGPGGRIMASTRLRQFVMTGFCGGFTTFSTFSLETLMFVRSGDVHLAAAYVSVSIVTWLLAVWLGATLAMRFNRM</sequence>
<keyword evidence="7 12" id="KW-0406">Ion transport</keyword>
<feature type="transmembrane region" description="Helical" evidence="12">
    <location>
        <begin position="12"/>
        <end position="32"/>
    </location>
</feature>
<feature type="transmembrane region" description="Helical" evidence="12">
    <location>
        <begin position="76"/>
        <end position="100"/>
    </location>
</feature>
<evidence type="ECO:0000256" key="10">
    <source>
        <dbReference type="ARBA" id="ARBA00035120"/>
    </source>
</evidence>
<comment type="subcellular location">
    <subcellularLocation>
        <location evidence="1 12">Cell membrane</location>
        <topology evidence="1 12">Multi-pass membrane protein</topology>
    </subcellularLocation>
</comment>